<comment type="caution">
    <text evidence="2">The sequence shown here is derived from an EMBL/GenBank/DDBJ whole genome shotgun (WGS) entry which is preliminary data.</text>
</comment>
<protein>
    <submittedName>
        <fullName evidence="2">GSCFA family protein</fullName>
    </submittedName>
</protein>
<dbReference type="Pfam" id="PF08885">
    <property type="entry name" value="GSCFA"/>
    <property type="match status" value="1"/>
</dbReference>
<gene>
    <name evidence="2" type="ORF">DFP89_11331</name>
</gene>
<sequence>MSHPYSDLPETAFWRSGVAEADPAAPLGLYRPKFPLDREAGIATAGSCFAQHVGRALRDAGMTVLDAEPSPPKCPYPVARAYGYGIYSARYGNIYTVRQLVQLIEDARAGHVDPDAIWPRAGRFHDALRPTIEPDGFVSAEEVSALRLEHLAALRGLFAATSCFIFTLGLTECWADRQGGRVYPTCPGVVAGRFDPTRHAFLNLRHAEVLADLERARALLQGFNPGMRMILTVSPVPLTATAAGGHVLTATMRSKAVLRSAADEFAATHPDVDYFPAYEIVTNPAARGRFMHGNLRDVTAAGVQAVMSTFLSAHELAADDLAAQVRPRHPAAGRNAAEVAEDLICEEILLQAMRK</sequence>
<proteinExistence type="predicted"/>
<dbReference type="InterPro" id="IPR014982">
    <property type="entry name" value="GSCFA"/>
</dbReference>
<dbReference type="EMBL" id="QPJL01000013">
    <property type="protein sequence ID" value="RCW82072.1"/>
    <property type="molecule type" value="Genomic_DNA"/>
</dbReference>
<reference evidence="2 3" key="1">
    <citation type="submission" date="2018-07" db="EMBL/GenBank/DDBJ databases">
        <title>Genomic Encyclopedia of Type Strains, Phase III (KMG-III): the genomes of soil and plant-associated and newly described type strains.</title>
        <authorList>
            <person name="Whitman W."/>
        </authorList>
    </citation>
    <scope>NUCLEOTIDE SEQUENCE [LARGE SCALE GENOMIC DNA]</scope>
    <source>
        <strain evidence="2 3">CECT 8525</strain>
    </source>
</reference>
<dbReference type="AlphaFoldDB" id="A0A368YPB4"/>
<dbReference type="OrthoDB" id="369216at2"/>
<keyword evidence="3" id="KW-1185">Reference proteome</keyword>
<dbReference type="Proteomes" id="UP000253345">
    <property type="component" value="Unassembled WGS sequence"/>
</dbReference>
<evidence type="ECO:0000313" key="3">
    <source>
        <dbReference type="Proteomes" id="UP000253345"/>
    </source>
</evidence>
<feature type="domain" description="GSCFA" evidence="1">
    <location>
        <begin position="42"/>
        <end position="310"/>
    </location>
</feature>
<evidence type="ECO:0000259" key="1">
    <source>
        <dbReference type="Pfam" id="PF08885"/>
    </source>
</evidence>
<name>A0A368YPB4_9RHOB</name>
<organism evidence="2 3">
    <name type="scientific">Paracoccus lutimaris</name>
    <dbReference type="NCBI Taxonomy" id="1490030"/>
    <lineage>
        <taxon>Bacteria</taxon>
        <taxon>Pseudomonadati</taxon>
        <taxon>Pseudomonadota</taxon>
        <taxon>Alphaproteobacteria</taxon>
        <taxon>Rhodobacterales</taxon>
        <taxon>Paracoccaceae</taxon>
        <taxon>Paracoccus</taxon>
    </lineage>
</organism>
<evidence type="ECO:0000313" key="2">
    <source>
        <dbReference type="EMBL" id="RCW82072.1"/>
    </source>
</evidence>
<dbReference type="RefSeq" id="WP_114349741.1">
    <property type="nucleotide sequence ID" value="NZ_QPJL01000013.1"/>
</dbReference>
<accession>A0A368YPB4</accession>